<reference evidence="2 3" key="1">
    <citation type="journal article" date="2018" name="Front. Plant Sci.">
        <title>Red Clover (Trifolium pratense) and Zigzag Clover (T. medium) - A Picture of Genomic Similarities and Differences.</title>
        <authorList>
            <person name="Dluhosova J."/>
            <person name="Istvanek J."/>
            <person name="Nedelnik J."/>
            <person name="Repkova J."/>
        </authorList>
    </citation>
    <scope>NUCLEOTIDE SEQUENCE [LARGE SCALE GENOMIC DNA]</scope>
    <source>
        <strain evidence="3">cv. 10/8</strain>
        <tissue evidence="2">Leaf</tissue>
    </source>
</reference>
<feature type="non-terminal residue" evidence="2">
    <location>
        <position position="33"/>
    </location>
</feature>
<sequence>MPPATILQEPRQEILNQPIDESHQQDLNQNLES</sequence>
<evidence type="ECO:0000313" key="3">
    <source>
        <dbReference type="Proteomes" id="UP000265520"/>
    </source>
</evidence>
<feature type="region of interest" description="Disordered" evidence="1">
    <location>
        <begin position="1"/>
        <end position="33"/>
    </location>
</feature>
<organism evidence="2 3">
    <name type="scientific">Trifolium medium</name>
    <dbReference type="NCBI Taxonomy" id="97028"/>
    <lineage>
        <taxon>Eukaryota</taxon>
        <taxon>Viridiplantae</taxon>
        <taxon>Streptophyta</taxon>
        <taxon>Embryophyta</taxon>
        <taxon>Tracheophyta</taxon>
        <taxon>Spermatophyta</taxon>
        <taxon>Magnoliopsida</taxon>
        <taxon>eudicotyledons</taxon>
        <taxon>Gunneridae</taxon>
        <taxon>Pentapetalae</taxon>
        <taxon>rosids</taxon>
        <taxon>fabids</taxon>
        <taxon>Fabales</taxon>
        <taxon>Fabaceae</taxon>
        <taxon>Papilionoideae</taxon>
        <taxon>50 kb inversion clade</taxon>
        <taxon>NPAAA clade</taxon>
        <taxon>Hologalegina</taxon>
        <taxon>IRL clade</taxon>
        <taxon>Trifolieae</taxon>
        <taxon>Trifolium</taxon>
    </lineage>
</organism>
<dbReference type="Proteomes" id="UP000265520">
    <property type="component" value="Unassembled WGS sequence"/>
</dbReference>
<keyword evidence="3" id="KW-1185">Reference proteome</keyword>
<name>A0A392VWU7_9FABA</name>
<comment type="caution">
    <text evidence="2">The sequence shown here is derived from an EMBL/GenBank/DDBJ whole genome shotgun (WGS) entry which is preliminary data.</text>
</comment>
<accession>A0A392VWU7</accession>
<dbReference type="EMBL" id="LXQA011272473">
    <property type="protein sequence ID" value="MCI91461.1"/>
    <property type="molecule type" value="Genomic_DNA"/>
</dbReference>
<evidence type="ECO:0000313" key="2">
    <source>
        <dbReference type="EMBL" id="MCI91461.1"/>
    </source>
</evidence>
<dbReference type="AlphaFoldDB" id="A0A392VWU7"/>
<protein>
    <submittedName>
        <fullName evidence="2">Uncharacterized protein</fullName>
    </submittedName>
</protein>
<evidence type="ECO:0000256" key="1">
    <source>
        <dbReference type="SAM" id="MobiDB-lite"/>
    </source>
</evidence>
<proteinExistence type="predicted"/>